<protein>
    <submittedName>
        <fullName evidence="1">Uncharacterized protein</fullName>
    </submittedName>
</protein>
<dbReference type="EMBL" id="JAWWNJ010000055">
    <property type="protein sequence ID" value="KAK7015094.1"/>
    <property type="molecule type" value="Genomic_DNA"/>
</dbReference>
<keyword evidence="2" id="KW-1185">Reference proteome</keyword>
<name>A0AAW0AQC0_9AGAR</name>
<proteinExistence type="predicted"/>
<accession>A0AAW0AQC0</accession>
<gene>
    <name evidence="1" type="ORF">R3P38DRAFT_1435537</name>
</gene>
<dbReference type="AlphaFoldDB" id="A0AAW0AQC0"/>
<evidence type="ECO:0000313" key="2">
    <source>
        <dbReference type="Proteomes" id="UP001362999"/>
    </source>
</evidence>
<organism evidence="1 2">
    <name type="scientific">Favolaschia claudopus</name>
    <dbReference type="NCBI Taxonomy" id="2862362"/>
    <lineage>
        <taxon>Eukaryota</taxon>
        <taxon>Fungi</taxon>
        <taxon>Dikarya</taxon>
        <taxon>Basidiomycota</taxon>
        <taxon>Agaricomycotina</taxon>
        <taxon>Agaricomycetes</taxon>
        <taxon>Agaricomycetidae</taxon>
        <taxon>Agaricales</taxon>
        <taxon>Marasmiineae</taxon>
        <taxon>Mycenaceae</taxon>
        <taxon>Favolaschia</taxon>
    </lineage>
</organism>
<comment type="caution">
    <text evidence="1">The sequence shown here is derived from an EMBL/GenBank/DDBJ whole genome shotgun (WGS) entry which is preliminary data.</text>
</comment>
<evidence type="ECO:0000313" key="1">
    <source>
        <dbReference type="EMBL" id="KAK7015094.1"/>
    </source>
</evidence>
<sequence>MFPNGTRVFYWNAAGQTIYGTVQSSQRAADGTLILGIRTDGGTTVSLPAANVTKV</sequence>
<reference evidence="1 2" key="1">
    <citation type="journal article" date="2024" name="J Genomics">
        <title>Draft genome sequencing and assembly of Favolaschia claudopus CIRM-BRFM 2984 isolated from oak limbs.</title>
        <authorList>
            <person name="Navarro D."/>
            <person name="Drula E."/>
            <person name="Chaduli D."/>
            <person name="Cazenave R."/>
            <person name="Ahrendt S."/>
            <person name="Wang J."/>
            <person name="Lipzen A."/>
            <person name="Daum C."/>
            <person name="Barry K."/>
            <person name="Grigoriev I.V."/>
            <person name="Favel A."/>
            <person name="Rosso M.N."/>
            <person name="Martin F."/>
        </authorList>
    </citation>
    <scope>NUCLEOTIDE SEQUENCE [LARGE SCALE GENOMIC DNA]</scope>
    <source>
        <strain evidence="1 2">CIRM-BRFM 2984</strain>
    </source>
</reference>
<dbReference type="Proteomes" id="UP001362999">
    <property type="component" value="Unassembled WGS sequence"/>
</dbReference>